<gene>
    <name evidence="2" type="ORF">SMN809_LOCUS61179</name>
</gene>
<accession>A0A8S3EWN5</accession>
<feature type="non-terminal residue" evidence="2">
    <location>
        <position position="37"/>
    </location>
</feature>
<dbReference type="Proteomes" id="UP000676336">
    <property type="component" value="Unassembled WGS sequence"/>
</dbReference>
<dbReference type="AlphaFoldDB" id="A0A8S3EWN5"/>
<evidence type="ECO:0000313" key="3">
    <source>
        <dbReference type="Proteomes" id="UP000676336"/>
    </source>
</evidence>
<feature type="region of interest" description="Disordered" evidence="1">
    <location>
        <begin position="1"/>
        <end position="37"/>
    </location>
</feature>
<comment type="caution">
    <text evidence="2">The sequence shown here is derived from an EMBL/GenBank/DDBJ whole genome shotgun (WGS) entry which is preliminary data.</text>
</comment>
<reference evidence="2" key="1">
    <citation type="submission" date="2021-02" db="EMBL/GenBank/DDBJ databases">
        <authorList>
            <person name="Nowell W R."/>
        </authorList>
    </citation>
    <scope>NUCLEOTIDE SEQUENCE</scope>
</reference>
<proteinExistence type="predicted"/>
<evidence type="ECO:0000256" key="1">
    <source>
        <dbReference type="SAM" id="MobiDB-lite"/>
    </source>
</evidence>
<name>A0A8S3EWN5_9BILA</name>
<sequence>MNNNGLNNRQLSSGNSTPTNRKITATSSVPLLSNMDQ</sequence>
<dbReference type="EMBL" id="CAJOBI010243655">
    <property type="protein sequence ID" value="CAF5090226.1"/>
    <property type="molecule type" value="Genomic_DNA"/>
</dbReference>
<evidence type="ECO:0000313" key="2">
    <source>
        <dbReference type="EMBL" id="CAF5090226.1"/>
    </source>
</evidence>
<organism evidence="2 3">
    <name type="scientific">Rotaria magnacalcarata</name>
    <dbReference type="NCBI Taxonomy" id="392030"/>
    <lineage>
        <taxon>Eukaryota</taxon>
        <taxon>Metazoa</taxon>
        <taxon>Spiralia</taxon>
        <taxon>Gnathifera</taxon>
        <taxon>Rotifera</taxon>
        <taxon>Eurotatoria</taxon>
        <taxon>Bdelloidea</taxon>
        <taxon>Philodinida</taxon>
        <taxon>Philodinidae</taxon>
        <taxon>Rotaria</taxon>
    </lineage>
</organism>
<protein>
    <submittedName>
        <fullName evidence="2">Uncharacterized protein</fullName>
    </submittedName>
</protein>